<comment type="miscellaneous">
    <text evidence="14">Bacitracin is thought to be involved in the inhibition of peptidoglycan synthesis by sequestering undecaprenyl diphosphate, thereby reducing the pool of lipid carrier available.</text>
</comment>
<feature type="transmembrane region" description="Helical" evidence="14">
    <location>
        <begin position="153"/>
        <end position="175"/>
    </location>
</feature>
<evidence type="ECO:0000313" key="16">
    <source>
        <dbReference type="Proteomes" id="UP000176260"/>
    </source>
</evidence>
<evidence type="ECO:0000256" key="3">
    <source>
        <dbReference type="ARBA" id="ARBA00012374"/>
    </source>
</evidence>
<keyword evidence="6 14" id="KW-0812">Transmembrane</keyword>
<dbReference type="EC" id="3.6.1.27" evidence="3 14"/>
<keyword evidence="10 14" id="KW-0046">Antibiotic resistance</keyword>
<evidence type="ECO:0000256" key="14">
    <source>
        <dbReference type="HAMAP-Rule" id="MF_01006"/>
    </source>
</evidence>
<feature type="transmembrane region" description="Helical" evidence="14">
    <location>
        <begin position="112"/>
        <end position="133"/>
    </location>
</feature>
<evidence type="ECO:0000256" key="13">
    <source>
        <dbReference type="ARBA" id="ARBA00047594"/>
    </source>
</evidence>
<keyword evidence="14" id="KW-0573">Peptidoglycan synthesis</keyword>
<keyword evidence="5 14" id="KW-1003">Cell membrane</keyword>
<keyword evidence="7 14" id="KW-0378">Hydrolase</keyword>
<dbReference type="PANTHER" id="PTHR30622:SF4">
    <property type="entry name" value="UNDECAPRENYL-DIPHOSPHATASE"/>
    <property type="match status" value="1"/>
</dbReference>
<dbReference type="NCBIfam" id="TIGR00753">
    <property type="entry name" value="undec_PP_bacA"/>
    <property type="match status" value="1"/>
</dbReference>
<dbReference type="HAMAP" id="MF_01006">
    <property type="entry name" value="Undec_diphosphatase"/>
    <property type="match status" value="1"/>
</dbReference>
<evidence type="ECO:0000256" key="2">
    <source>
        <dbReference type="ARBA" id="ARBA00010621"/>
    </source>
</evidence>
<dbReference type="GO" id="GO:0050380">
    <property type="term" value="F:undecaprenyl-diphosphatase activity"/>
    <property type="evidence" value="ECO:0007669"/>
    <property type="project" value="UniProtKB-UniRule"/>
</dbReference>
<keyword evidence="8 14" id="KW-1133">Transmembrane helix</keyword>
<keyword evidence="14" id="KW-0133">Cell shape</keyword>
<dbReference type="GO" id="GO:0046677">
    <property type="term" value="P:response to antibiotic"/>
    <property type="evidence" value="ECO:0007669"/>
    <property type="project" value="UniProtKB-UniRule"/>
</dbReference>
<evidence type="ECO:0000256" key="11">
    <source>
        <dbReference type="ARBA" id="ARBA00032707"/>
    </source>
</evidence>
<proteinExistence type="inferred from homology"/>
<feature type="transmembrane region" description="Helical" evidence="14">
    <location>
        <begin position="254"/>
        <end position="270"/>
    </location>
</feature>
<feature type="transmembrane region" description="Helical" evidence="14">
    <location>
        <begin position="88"/>
        <end position="106"/>
    </location>
</feature>
<evidence type="ECO:0000256" key="6">
    <source>
        <dbReference type="ARBA" id="ARBA00022692"/>
    </source>
</evidence>
<comment type="function">
    <text evidence="14">Catalyzes the dephosphorylation of undecaprenyl diphosphate (UPP). Confers resistance to bacitracin.</text>
</comment>
<comment type="caution">
    <text evidence="15">The sequence shown here is derived from an EMBL/GenBank/DDBJ whole genome shotgun (WGS) entry which is preliminary data.</text>
</comment>
<dbReference type="GO" id="GO:0005886">
    <property type="term" value="C:plasma membrane"/>
    <property type="evidence" value="ECO:0007669"/>
    <property type="project" value="UniProtKB-SubCell"/>
</dbReference>
<evidence type="ECO:0000256" key="9">
    <source>
        <dbReference type="ARBA" id="ARBA00023136"/>
    </source>
</evidence>
<evidence type="ECO:0000256" key="10">
    <source>
        <dbReference type="ARBA" id="ARBA00023251"/>
    </source>
</evidence>
<evidence type="ECO:0000256" key="1">
    <source>
        <dbReference type="ARBA" id="ARBA00004651"/>
    </source>
</evidence>
<evidence type="ECO:0000313" key="15">
    <source>
        <dbReference type="EMBL" id="OGY41972.1"/>
    </source>
</evidence>
<organism evidence="15 16">
    <name type="scientific">Candidatus Buchananbacteria bacterium RBG_13_39_9</name>
    <dbReference type="NCBI Taxonomy" id="1797531"/>
    <lineage>
        <taxon>Bacteria</taxon>
        <taxon>Candidatus Buchananiibacteriota</taxon>
    </lineage>
</organism>
<reference evidence="15 16" key="1">
    <citation type="journal article" date="2016" name="Nat. Commun.">
        <title>Thousands of microbial genomes shed light on interconnected biogeochemical processes in an aquifer system.</title>
        <authorList>
            <person name="Anantharaman K."/>
            <person name="Brown C.T."/>
            <person name="Hug L.A."/>
            <person name="Sharon I."/>
            <person name="Castelle C.J."/>
            <person name="Probst A.J."/>
            <person name="Thomas B.C."/>
            <person name="Singh A."/>
            <person name="Wilkins M.J."/>
            <person name="Karaoz U."/>
            <person name="Brodie E.L."/>
            <person name="Williams K.H."/>
            <person name="Hubbard S.S."/>
            <person name="Banfield J.F."/>
        </authorList>
    </citation>
    <scope>NUCLEOTIDE SEQUENCE [LARGE SCALE GENOMIC DNA]</scope>
</reference>
<feature type="transmembrane region" description="Helical" evidence="14">
    <location>
        <begin position="220"/>
        <end position="242"/>
    </location>
</feature>
<keyword evidence="9 14" id="KW-0472">Membrane</keyword>
<evidence type="ECO:0000256" key="5">
    <source>
        <dbReference type="ARBA" id="ARBA00022475"/>
    </source>
</evidence>
<dbReference type="InterPro" id="IPR003824">
    <property type="entry name" value="UppP"/>
</dbReference>
<dbReference type="GO" id="GO:0009252">
    <property type="term" value="P:peptidoglycan biosynthetic process"/>
    <property type="evidence" value="ECO:0007669"/>
    <property type="project" value="UniProtKB-KW"/>
</dbReference>
<dbReference type="GO" id="GO:0008360">
    <property type="term" value="P:regulation of cell shape"/>
    <property type="evidence" value="ECO:0007669"/>
    <property type="project" value="UniProtKB-KW"/>
</dbReference>
<comment type="catalytic activity">
    <reaction evidence="13 14">
        <text>di-trans,octa-cis-undecaprenyl diphosphate + H2O = di-trans,octa-cis-undecaprenyl phosphate + phosphate + H(+)</text>
        <dbReference type="Rhea" id="RHEA:28094"/>
        <dbReference type="ChEBI" id="CHEBI:15377"/>
        <dbReference type="ChEBI" id="CHEBI:15378"/>
        <dbReference type="ChEBI" id="CHEBI:43474"/>
        <dbReference type="ChEBI" id="CHEBI:58405"/>
        <dbReference type="ChEBI" id="CHEBI:60392"/>
        <dbReference type="EC" id="3.6.1.27"/>
    </reaction>
</comment>
<feature type="transmembrane region" description="Helical" evidence="14">
    <location>
        <begin position="187"/>
        <end position="208"/>
    </location>
</feature>
<dbReference type="GO" id="GO:0071555">
    <property type="term" value="P:cell wall organization"/>
    <property type="evidence" value="ECO:0007669"/>
    <property type="project" value="UniProtKB-KW"/>
</dbReference>
<protein>
    <recommendedName>
        <fullName evidence="4 14">Undecaprenyl-diphosphatase</fullName>
        <ecNumber evidence="3 14">3.6.1.27</ecNumber>
    </recommendedName>
    <alternativeName>
        <fullName evidence="12 14">Bacitracin resistance protein</fullName>
    </alternativeName>
    <alternativeName>
        <fullName evidence="11 14">Undecaprenyl pyrophosphate phosphatase</fullName>
    </alternativeName>
</protein>
<feature type="transmembrane region" description="Helical" evidence="14">
    <location>
        <begin position="48"/>
        <end position="68"/>
    </location>
</feature>
<sequence>MSILYSIVLGIIQGLTEFWPISSSGHLLIFHEILPLNLTDNLAFDTSLHLGTLLALLIYFYNDIIVYFQAFLKSLQKWELKTDINQRLAWLILISVLPAGFFGYFFEAIITYYFRNILLACLTLIIVGFLFLIAEKYTPKTQTLSSLNWTKSLFIGLAQVLALIPGVSRSGITIISGMALNLKREEAARFSFLISIPIVFVAGAKKIFDLMQSGLNQEQIIVYALGFLTAAIFGYLAIKYLLNFLKNHSLNIFAYYRIILGLLVLLYFMLK</sequence>
<dbReference type="Proteomes" id="UP000176260">
    <property type="component" value="Unassembled WGS sequence"/>
</dbReference>
<accession>A0A1G1XPS5</accession>
<dbReference type="PANTHER" id="PTHR30622">
    <property type="entry name" value="UNDECAPRENYL-DIPHOSPHATASE"/>
    <property type="match status" value="1"/>
</dbReference>
<evidence type="ECO:0000256" key="7">
    <source>
        <dbReference type="ARBA" id="ARBA00022801"/>
    </source>
</evidence>
<keyword evidence="14" id="KW-0961">Cell wall biogenesis/degradation</keyword>
<dbReference type="AlphaFoldDB" id="A0A1G1XPS5"/>
<comment type="similarity">
    <text evidence="2 14">Belongs to the UppP family.</text>
</comment>
<evidence type="ECO:0000256" key="4">
    <source>
        <dbReference type="ARBA" id="ARBA00021581"/>
    </source>
</evidence>
<evidence type="ECO:0000256" key="12">
    <source>
        <dbReference type="ARBA" id="ARBA00032932"/>
    </source>
</evidence>
<name>A0A1G1XPS5_9BACT</name>
<dbReference type="Pfam" id="PF02673">
    <property type="entry name" value="BacA"/>
    <property type="match status" value="1"/>
</dbReference>
<gene>
    <name evidence="14" type="primary">uppP</name>
    <name evidence="15" type="ORF">A2Y67_01085</name>
</gene>
<comment type="subcellular location">
    <subcellularLocation>
        <location evidence="1 14">Cell membrane</location>
        <topology evidence="1 14">Multi-pass membrane protein</topology>
    </subcellularLocation>
</comment>
<dbReference type="EMBL" id="MHIA01000020">
    <property type="protein sequence ID" value="OGY41972.1"/>
    <property type="molecule type" value="Genomic_DNA"/>
</dbReference>
<evidence type="ECO:0000256" key="8">
    <source>
        <dbReference type="ARBA" id="ARBA00022989"/>
    </source>
</evidence>